<dbReference type="InterPro" id="IPR036691">
    <property type="entry name" value="Endo/exonu/phosph_ase_sf"/>
</dbReference>
<organism evidence="1 2">
    <name type="scientific">Terrihabitans soli</name>
    <dbReference type="NCBI Taxonomy" id="708113"/>
    <lineage>
        <taxon>Bacteria</taxon>
        <taxon>Pseudomonadati</taxon>
        <taxon>Pseudomonadota</taxon>
        <taxon>Alphaproteobacteria</taxon>
        <taxon>Hyphomicrobiales</taxon>
        <taxon>Terrihabitans</taxon>
    </lineage>
</organism>
<gene>
    <name evidence="1" type="ORF">IZ6_08870</name>
</gene>
<evidence type="ECO:0000313" key="1">
    <source>
        <dbReference type="EMBL" id="BCJ90152.1"/>
    </source>
</evidence>
<dbReference type="CDD" id="cd10283">
    <property type="entry name" value="MnuA_DNase1-like"/>
    <property type="match status" value="1"/>
</dbReference>
<sequence>MSNYYADIEDVGKSLNDSTMPGRCARRLLKLRKNLEPICAHKSDSSLLLATWNIRDFDSDKFGFGPRLDESFYYIAEIISAFDLVALQEINLDLRPLQKIMKILGREWDYIVTDVTAGTAGSNERMAFVFNREKVWFRKVAGEIVLPEGQLIVAHKKVAKKTSDTAAPQMSDETVETVKEEFQEVKQQFARSPFLVAFQSGWFRFSLCTVHIYYGSESGQQLKQRIQEIEKLVEFFAKRQDTEIKLAEKQLKDGEKIDPSLIENYILLGDFNVVSPEHETMTALVSQGFVVPEPIAGHNVRDAEINGNKKGKKKKHYYDQIAVRVKDERFNVITGGLLDVFDVVFRDNAKDMGVYKALMLNNRVTKNKPLKTKPDTHYRKWRSWQMSDHHPLWIKIGTDFAAHYLEKIAEADDEITEPVKP</sequence>
<accession>A0A6S6QS99</accession>
<protein>
    <recommendedName>
        <fullName evidence="3">Endonuclease</fullName>
    </recommendedName>
</protein>
<dbReference type="AlphaFoldDB" id="A0A6S6QS99"/>
<dbReference type="KEGG" id="tso:IZ6_08870"/>
<reference evidence="1 2" key="1">
    <citation type="submission" date="2020-08" db="EMBL/GenBank/DDBJ databases">
        <title>Genome sequence of Rhizobiales bacterium strain IZ6.</title>
        <authorList>
            <person name="Nakai R."/>
            <person name="Naganuma T."/>
        </authorList>
    </citation>
    <scope>NUCLEOTIDE SEQUENCE [LARGE SCALE GENOMIC DNA]</scope>
    <source>
        <strain evidence="1 2">IZ6</strain>
    </source>
</reference>
<proteinExistence type="predicted"/>
<evidence type="ECO:0000313" key="2">
    <source>
        <dbReference type="Proteomes" id="UP000515317"/>
    </source>
</evidence>
<dbReference type="Proteomes" id="UP000515317">
    <property type="component" value="Chromosome"/>
</dbReference>
<evidence type="ECO:0008006" key="3">
    <source>
        <dbReference type="Google" id="ProtNLM"/>
    </source>
</evidence>
<name>A0A6S6QS99_9HYPH</name>
<dbReference type="SUPFAM" id="SSF56219">
    <property type="entry name" value="DNase I-like"/>
    <property type="match status" value="1"/>
</dbReference>
<keyword evidence="2" id="KW-1185">Reference proteome</keyword>
<dbReference type="RefSeq" id="WP_222876804.1">
    <property type="nucleotide sequence ID" value="NZ_AP023361.1"/>
</dbReference>
<dbReference type="Gene3D" id="3.60.10.10">
    <property type="entry name" value="Endonuclease/exonuclease/phosphatase"/>
    <property type="match status" value="1"/>
</dbReference>
<dbReference type="EMBL" id="AP023361">
    <property type="protein sequence ID" value="BCJ90152.1"/>
    <property type="molecule type" value="Genomic_DNA"/>
</dbReference>